<dbReference type="GeneTree" id="ENSGT00390000004385"/>
<dbReference type="FunCoup" id="H0XW43">
    <property type="interactions" value="1736"/>
</dbReference>
<evidence type="ECO:0000256" key="14">
    <source>
        <dbReference type="SAM" id="Coils"/>
    </source>
</evidence>
<dbReference type="EMBL" id="AAQR03056643">
    <property type="status" value="NOT_ANNOTATED_CDS"/>
    <property type="molecule type" value="Genomic_DNA"/>
</dbReference>
<dbReference type="EMBL" id="AAQR03056638">
    <property type="status" value="NOT_ANNOTATED_CDS"/>
    <property type="molecule type" value="Genomic_DNA"/>
</dbReference>
<dbReference type="Proteomes" id="UP000005225">
    <property type="component" value="Unassembled WGS sequence"/>
</dbReference>
<dbReference type="EMBL" id="AAQR03056642">
    <property type="status" value="NOT_ANNOTATED_CDS"/>
    <property type="molecule type" value="Genomic_DNA"/>
</dbReference>
<dbReference type="FunFam" id="1.25.10.10:FF:000080">
    <property type="entry name" value="lisH domain and HEAT repeat-containing protein KIAA1468 homolog"/>
    <property type="match status" value="1"/>
</dbReference>
<evidence type="ECO:0000256" key="13">
    <source>
        <dbReference type="PROSITE-ProRule" id="PRU00103"/>
    </source>
</evidence>
<evidence type="ECO:0000256" key="11">
    <source>
        <dbReference type="ARBA" id="ARBA00081570"/>
    </source>
</evidence>
<dbReference type="SUPFAM" id="SSF48371">
    <property type="entry name" value="ARM repeat"/>
    <property type="match status" value="1"/>
</dbReference>
<dbReference type="InterPro" id="IPR006594">
    <property type="entry name" value="LisH"/>
</dbReference>
<dbReference type="EMBL" id="AAQR03056645">
    <property type="status" value="NOT_ANNOTATED_CDS"/>
    <property type="molecule type" value="Genomic_DNA"/>
</dbReference>
<name>H0XW43_OTOGA</name>
<feature type="region of interest" description="Disordered" evidence="15">
    <location>
        <begin position="134"/>
        <end position="180"/>
    </location>
</feature>
<dbReference type="EMBL" id="AAQR03056641">
    <property type="status" value="NOT_ANNOTATED_CDS"/>
    <property type="molecule type" value="Genomic_DNA"/>
</dbReference>
<comment type="function">
    <text evidence="9">Regulates intracellular cholesterol distribution from recycling endosomes to the trans-Golgi network through interactions with RAB11 and OSBP. Functions in membrane tethering and promotes OSBP-mediated cholesterol transfer between RAB11-bound recycling endosomes and OSBP-bound Golgi-like membranes.</text>
</comment>
<evidence type="ECO:0000256" key="9">
    <source>
        <dbReference type="ARBA" id="ARBA00058592"/>
    </source>
</evidence>
<dbReference type="EMBL" id="AAQR03056636">
    <property type="status" value="NOT_ANNOTATED_CDS"/>
    <property type="molecule type" value="Genomic_DNA"/>
</dbReference>
<dbReference type="InParanoid" id="H0XW43"/>
<keyword evidence="8" id="KW-0445">Lipid transport</keyword>
<dbReference type="EMBL" id="AAQR03056639">
    <property type="status" value="NOT_ANNOTATED_CDS"/>
    <property type="molecule type" value="Genomic_DNA"/>
</dbReference>
<dbReference type="Gene3D" id="1.25.10.10">
    <property type="entry name" value="Leucine-rich Repeat Variant"/>
    <property type="match status" value="2"/>
</dbReference>
<evidence type="ECO:0000256" key="12">
    <source>
        <dbReference type="ARBA" id="ARBA00084053"/>
    </source>
</evidence>
<evidence type="ECO:0000256" key="15">
    <source>
        <dbReference type="SAM" id="MobiDB-lite"/>
    </source>
</evidence>
<dbReference type="InterPro" id="IPR011989">
    <property type="entry name" value="ARM-like"/>
</dbReference>
<accession>H0XW43</accession>
<dbReference type="EMBL" id="AAQR03056637">
    <property type="status" value="NOT_ANNOTATED_CDS"/>
    <property type="molecule type" value="Genomic_DNA"/>
</dbReference>
<evidence type="ECO:0000256" key="6">
    <source>
        <dbReference type="ARBA" id="ARBA00023034"/>
    </source>
</evidence>
<feature type="coiled-coil region" evidence="14">
    <location>
        <begin position="198"/>
        <end position="232"/>
    </location>
</feature>
<evidence type="ECO:0000256" key="7">
    <source>
        <dbReference type="ARBA" id="ARBA00023054"/>
    </source>
</evidence>
<dbReference type="InterPro" id="IPR016024">
    <property type="entry name" value="ARM-type_fold"/>
</dbReference>
<proteinExistence type="predicted"/>
<dbReference type="OMA" id="RQDLNCA"/>
<keyword evidence="5" id="KW-0967">Endosome</keyword>
<dbReference type="GO" id="GO:0005802">
    <property type="term" value="C:trans-Golgi network"/>
    <property type="evidence" value="ECO:0007669"/>
    <property type="project" value="InterPro"/>
</dbReference>
<organism evidence="16 17">
    <name type="scientific">Otolemur garnettii</name>
    <name type="common">Small-eared galago</name>
    <name type="synonym">Garnett's greater bushbaby</name>
    <dbReference type="NCBI Taxonomy" id="30611"/>
    <lineage>
        <taxon>Eukaryota</taxon>
        <taxon>Metazoa</taxon>
        <taxon>Chordata</taxon>
        <taxon>Craniata</taxon>
        <taxon>Vertebrata</taxon>
        <taxon>Euteleostomi</taxon>
        <taxon>Mammalia</taxon>
        <taxon>Eutheria</taxon>
        <taxon>Euarchontoglires</taxon>
        <taxon>Primates</taxon>
        <taxon>Strepsirrhini</taxon>
        <taxon>Lorisiformes</taxon>
        <taxon>Galagidae</taxon>
        <taxon>Otolemur</taxon>
    </lineage>
</organism>
<dbReference type="GO" id="GO:0055037">
    <property type="term" value="C:recycling endosome"/>
    <property type="evidence" value="ECO:0007669"/>
    <property type="project" value="UniProtKB-SubCell"/>
</dbReference>
<keyword evidence="7 14" id="KW-0175">Coiled coil</keyword>
<comment type="subcellular location">
    <subcellularLocation>
        <location evidence="2">Golgi apparatus</location>
        <location evidence="2">trans-Golgi network</location>
    </subcellularLocation>
    <subcellularLocation>
        <location evidence="1">Recycling endosome</location>
    </subcellularLocation>
</comment>
<reference evidence="17" key="1">
    <citation type="submission" date="2011-03" db="EMBL/GenBank/DDBJ databases">
        <title>Version 3 of the genome sequence of Otolemur garnettii (Bushbaby).</title>
        <authorList>
            <consortium name="The Broad Institute Genome Sequencing Platform"/>
            <person name="Di Palma F."/>
            <person name="Johnson J."/>
            <person name="Lander E.S."/>
            <person name="Lindblad-Toh K."/>
            <person name="Jaffe D.B."/>
            <person name="Gnerre S."/>
            <person name="MacCallum I."/>
            <person name="Przybylski D."/>
            <person name="Ribeiro F.J."/>
            <person name="Burton J.N."/>
            <person name="Walker B.J."/>
            <person name="Sharpe T."/>
            <person name="Hall G."/>
        </authorList>
    </citation>
    <scope>NUCLEOTIDE SEQUENCE [LARGE SCALE GENOMIC DNA]</scope>
</reference>
<dbReference type="PROSITE" id="PS50896">
    <property type="entry name" value="LISH"/>
    <property type="match status" value="1"/>
</dbReference>
<evidence type="ECO:0000256" key="5">
    <source>
        <dbReference type="ARBA" id="ARBA00022753"/>
    </source>
</evidence>
<evidence type="ECO:0000256" key="1">
    <source>
        <dbReference type="ARBA" id="ARBA00004172"/>
    </source>
</evidence>
<keyword evidence="3" id="KW-0813">Transport</keyword>
<reference evidence="16" key="2">
    <citation type="submission" date="2025-08" db="UniProtKB">
        <authorList>
            <consortium name="Ensembl"/>
        </authorList>
    </citation>
    <scope>IDENTIFICATION</scope>
</reference>
<keyword evidence="4" id="KW-0677">Repeat</keyword>
<keyword evidence="17" id="KW-1185">Reference proteome</keyword>
<dbReference type="PANTHER" id="PTHR32059">
    <property type="entry name" value="RAB11-BINDING PROTEIN RELCH"/>
    <property type="match status" value="1"/>
</dbReference>
<dbReference type="AlphaFoldDB" id="H0XW43"/>
<protein>
    <recommendedName>
        <fullName evidence="10">RAB11-binding protein RELCH</fullName>
    </recommendedName>
    <alternativeName>
        <fullName evidence="12">LisH domain and HEAT repeat-containing protein KIAA1468</fullName>
    </alternativeName>
    <alternativeName>
        <fullName evidence="11">RAB11-binding protein containing LisH, coiled-coil, and HEAT repeats</fullName>
    </alternativeName>
</protein>
<dbReference type="EMBL" id="AAQR03056644">
    <property type="status" value="NOT_ANNOTATED_CDS"/>
    <property type="molecule type" value="Genomic_DNA"/>
</dbReference>
<feature type="compositionally biased region" description="Gly residues" evidence="15">
    <location>
        <begin position="155"/>
        <end position="164"/>
    </location>
</feature>
<evidence type="ECO:0000313" key="16">
    <source>
        <dbReference type="Ensembl" id="ENSOGAP00000020336.1"/>
    </source>
</evidence>
<dbReference type="PROSITE" id="PS50077">
    <property type="entry name" value="HEAT_REPEAT"/>
    <property type="match status" value="1"/>
</dbReference>
<evidence type="ECO:0000313" key="17">
    <source>
        <dbReference type="Proteomes" id="UP000005225"/>
    </source>
</evidence>
<dbReference type="HOGENOM" id="CLU_006254_1_0_1"/>
<feature type="region of interest" description="Disordered" evidence="15">
    <location>
        <begin position="1"/>
        <end position="70"/>
    </location>
</feature>
<feature type="compositionally biased region" description="Gly residues" evidence="15">
    <location>
        <begin position="7"/>
        <end position="16"/>
    </location>
</feature>
<dbReference type="EMBL" id="AAQR03056640">
    <property type="status" value="NOT_ANNOTATED_CDS"/>
    <property type="molecule type" value="Genomic_DNA"/>
</dbReference>
<keyword evidence="6" id="KW-0333">Golgi apparatus</keyword>
<dbReference type="eggNOG" id="KOG0211">
    <property type="taxonomic scope" value="Eukaryota"/>
</dbReference>
<reference evidence="16" key="3">
    <citation type="submission" date="2025-09" db="UniProtKB">
        <authorList>
            <consortium name="Ensembl"/>
        </authorList>
    </citation>
    <scope>IDENTIFICATION</scope>
</reference>
<sequence>MAAMAPGGSGSGGGGVNPFLSDSDEDEDEVVATGERRAVLRLGAGGGLDPGSAGSLSPQDPVAVGSSARTGLPGEASAGAVALGSAGETPARLSIDAIAAQLLRDQYLLTALELHTELLESGRELPRLRDYFSNPGNFERQSGTPPGMGPPGVPGAAGIGGLGGREPSTTSGGGQLNRAGSISTLDSLDFARYSDDGNREADEKVAVLEFELRKAKETIQALRANLTKAAEHEVPLQERKNYKSSPEIQEPIKPLEKRALNFLVNEFLLKNNYKLTSITFSDENDDQDFELWDDVGLNIPKPPDLLQLYRDFGNHQVTGKDLVDVASGVEEDELEALTPVSGTLPPTLETLQPVENSMLVQKLEDKITLLNSEKWSLMEQIRRLQRTLVGYINNVKQNFSCKPECFCFLILLKQLKHDSINDQNHWRIGKGNQNNWIDLQGFLLCQGDGLRPPPLRECRSLKEQKSSSFGTLLYNNSPPIFFRKLSPAFHQALLSFCRMSADSRLGSEVSRIADSEKSVMLMLGRCLPHIVPNVLLAKREELIPLILCTACLHPEPKERDQLLHILFNLIKRPDDEQRQMILTGCVAFARHVGPTRVEAELLPQCWEQINHKYPERRLLVAESCGALAPYLPKEIRSSLVLSMLQQMLMEDKADLVREAVIKSLGIIMGYIDDPDKYQQGFELLLSALGDPSERVVSATHQVFLPAYAAWTTELGNLQSHLIPTLLNKIEKLLREGEHGLDEHKLHMYLSALQSLIPSLFALVLQNAPFSSKAKLHGEVPQIEVTRFPRPMSPLQDVSTIIGSREQLAVLLQLYDYQLEHEGTTGWESLLWVVNQLLPQLIEIVGKINVTSTACVHEFSRFFWRLCRTFGKIFTNTKVKPQFQEILRLSEENIDSSAGNGVLTKATVPIYATGVLTCYIQEEDRKLLVGFLEDVMTLLSLSHAPLDSLKASFVELGANPAYHELLLTVLWYGVVHTSALVRCTAARMFELTLRGMSEALVDKRVAPALVTLSSDPEFSVRIATIPAFGTIMETVIQRELLERVKMQLASFLEDPQYQDQHSLHTEIIKTFGRVGPNAEPRFRDEFVIPHLHKLALVNNLQIVDSKRLDIATHLFEAYSALSCCFISEDLMLNHFLPGLRCLRTDMEHLSPEHEVILSSMIKECEQKVENKTVQEPPGSMSIAASLVSEDTKTKFLNKMGQLTTSGAMLANVFQRKK</sequence>
<dbReference type="Ensembl" id="ENSOGAT00000032985.1">
    <property type="protein sequence ID" value="ENSOGAP00000020336.1"/>
    <property type="gene ID" value="ENSOGAG00000027738.1"/>
</dbReference>
<evidence type="ECO:0000256" key="4">
    <source>
        <dbReference type="ARBA" id="ARBA00022737"/>
    </source>
</evidence>
<dbReference type="InterPro" id="IPR021133">
    <property type="entry name" value="HEAT_type_2"/>
</dbReference>
<dbReference type="InterPro" id="IPR040362">
    <property type="entry name" value="RELCH"/>
</dbReference>
<dbReference type="SMART" id="SM00667">
    <property type="entry name" value="LisH"/>
    <property type="match status" value="1"/>
</dbReference>
<evidence type="ECO:0000256" key="2">
    <source>
        <dbReference type="ARBA" id="ARBA00004601"/>
    </source>
</evidence>
<dbReference type="STRING" id="30611.ENSOGAP00000020336"/>
<evidence type="ECO:0000256" key="3">
    <source>
        <dbReference type="ARBA" id="ARBA00022448"/>
    </source>
</evidence>
<feature type="repeat" description="HEAT" evidence="13">
    <location>
        <begin position="1004"/>
        <end position="1042"/>
    </location>
</feature>
<dbReference type="FunFam" id="1.25.10.10:FF:000218">
    <property type="entry name" value="lisH domain and HEAT repeat-containing protein KIAA1468 homolog isoform X1"/>
    <property type="match status" value="1"/>
</dbReference>
<dbReference type="GO" id="GO:0032367">
    <property type="term" value="P:intracellular cholesterol transport"/>
    <property type="evidence" value="ECO:0007669"/>
    <property type="project" value="InterPro"/>
</dbReference>
<evidence type="ECO:0000256" key="10">
    <source>
        <dbReference type="ARBA" id="ARBA00072622"/>
    </source>
</evidence>
<dbReference type="PANTHER" id="PTHR32059:SF0">
    <property type="entry name" value="RAB11-BINDING PROTEIN RELCH"/>
    <property type="match status" value="1"/>
</dbReference>
<evidence type="ECO:0000256" key="8">
    <source>
        <dbReference type="ARBA" id="ARBA00023055"/>
    </source>
</evidence>